<keyword evidence="1" id="KW-1133">Transmembrane helix</keyword>
<name>A0A0F8ZHC6_9ZZZZ</name>
<feature type="non-terminal residue" evidence="2">
    <location>
        <position position="210"/>
    </location>
</feature>
<dbReference type="AlphaFoldDB" id="A0A0F8ZHC6"/>
<evidence type="ECO:0000256" key="1">
    <source>
        <dbReference type="SAM" id="Phobius"/>
    </source>
</evidence>
<sequence length="210" mass="23821">MSRADETSGVKPRRRWPWIVSGVGLLLTAFLTWNYWPIEGHITIGYDTTRITGPVNPDGTVNYVAYLNEKYGKGVTPENNAVVLLIKAYGSEGMVPDDLREEFLKALGLAEMPQADKCFEDIPDDELEKLVEAARARGDTDVEEYDYLDRFRRWPWSAKEHPRIAQWLKENEEALAVVIEATRRPQYYYPVVTPAGESDMLSTLVPTIGP</sequence>
<accession>A0A0F8ZHC6</accession>
<feature type="transmembrane region" description="Helical" evidence="1">
    <location>
        <begin position="16"/>
        <end position="36"/>
    </location>
</feature>
<keyword evidence="1" id="KW-0812">Transmembrane</keyword>
<evidence type="ECO:0000313" key="2">
    <source>
        <dbReference type="EMBL" id="KKK93222.1"/>
    </source>
</evidence>
<dbReference type="EMBL" id="LAZR01047865">
    <property type="protein sequence ID" value="KKK93222.1"/>
    <property type="molecule type" value="Genomic_DNA"/>
</dbReference>
<organism evidence="2">
    <name type="scientific">marine sediment metagenome</name>
    <dbReference type="NCBI Taxonomy" id="412755"/>
    <lineage>
        <taxon>unclassified sequences</taxon>
        <taxon>metagenomes</taxon>
        <taxon>ecological metagenomes</taxon>
    </lineage>
</organism>
<proteinExistence type="predicted"/>
<keyword evidence="1" id="KW-0472">Membrane</keyword>
<protein>
    <submittedName>
        <fullName evidence="2">Uncharacterized protein</fullName>
    </submittedName>
</protein>
<gene>
    <name evidence="2" type="ORF">LCGC14_2695030</name>
</gene>
<reference evidence="2" key="1">
    <citation type="journal article" date="2015" name="Nature">
        <title>Complex archaea that bridge the gap between prokaryotes and eukaryotes.</title>
        <authorList>
            <person name="Spang A."/>
            <person name="Saw J.H."/>
            <person name="Jorgensen S.L."/>
            <person name="Zaremba-Niedzwiedzka K."/>
            <person name="Martijn J."/>
            <person name="Lind A.E."/>
            <person name="van Eijk R."/>
            <person name="Schleper C."/>
            <person name="Guy L."/>
            <person name="Ettema T.J."/>
        </authorList>
    </citation>
    <scope>NUCLEOTIDE SEQUENCE</scope>
</reference>
<comment type="caution">
    <text evidence="2">The sequence shown here is derived from an EMBL/GenBank/DDBJ whole genome shotgun (WGS) entry which is preliminary data.</text>
</comment>